<dbReference type="Proteomes" id="UP000233837">
    <property type="component" value="Unassembled WGS sequence"/>
</dbReference>
<evidence type="ECO:0000313" key="2">
    <source>
        <dbReference type="Proteomes" id="UP000233837"/>
    </source>
</evidence>
<organism evidence="1 2">
    <name type="scientific">Dendrobium catenatum</name>
    <dbReference type="NCBI Taxonomy" id="906689"/>
    <lineage>
        <taxon>Eukaryota</taxon>
        <taxon>Viridiplantae</taxon>
        <taxon>Streptophyta</taxon>
        <taxon>Embryophyta</taxon>
        <taxon>Tracheophyta</taxon>
        <taxon>Spermatophyta</taxon>
        <taxon>Magnoliopsida</taxon>
        <taxon>Liliopsida</taxon>
        <taxon>Asparagales</taxon>
        <taxon>Orchidaceae</taxon>
        <taxon>Epidendroideae</taxon>
        <taxon>Malaxideae</taxon>
        <taxon>Dendrobiinae</taxon>
        <taxon>Dendrobium</taxon>
    </lineage>
</organism>
<name>A0A2I0W9N1_9ASPA</name>
<reference evidence="1 2" key="1">
    <citation type="journal article" date="2016" name="Sci. Rep.">
        <title>The Dendrobium catenatum Lindl. genome sequence provides insights into polysaccharide synthase, floral development and adaptive evolution.</title>
        <authorList>
            <person name="Zhang G.Q."/>
            <person name="Xu Q."/>
            <person name="Bian C."/>
            <person name="Tsai W.C."/>
            <person name="Yeh C.M."/>
            <person name="Liu K.W."/>
            <person name="Yoshida K."/>
            <person name="Zhang L.S."/>
            <person name="Chang S.B."/>
            <person name="Chen F."/>
            <person name="Shi Y."/>
            <person name="Su Y.Y."/>
            <person name="Zhang Y.Q."/>
            <person name="Chen L.J."/>
            <person name="Yin Y."/>
            <person name="Lin M."/>
            <person name="Huang H."/>
            <person name="Deng H."/>
            <person name="Wang Z.W."/>
            <person name="Zhu S.L."/>
            <person name="Zhao X."/>
            <person name="Deng C."/>
            <person name="Niu S.C."/>
            <person name="Huang J."/>
            <person name="Wang M."/>
            <person name="Liu G.H."/>
            <person name="Yang H.J."/>
            <person name="Xiao X.J."/>
            <person name="Hsiao Y.Y."/>
            <person name="Wu W.L."/>
            <person name="Chen Y.Y."/>
            <person name="Mitsuda N."/>
            <person name="Ohme-Takagi M."/>
            <person name="Luo Y.B."/>
            <person name="Van de Peer Y."/>
            <person name="Liu Z.J."/>
        </authorList>
    </citation>
    <scope>NUCLEOTIDE SEQUENCE [LARGE SCALE GENOMIC DNA]</scope>
    <source>
        <tissue evidence="1">The whole plant</tissue>
    </source>
</reference>
<dbReference type="EMBL" id="KZ502842">
    <property type="protein sequence ID" value="PKU72363.1"/>
    <property type="molecule type" value="Genomic_DNA"/>
</dbReference>
<evidence type="ECO:0000313" key="1">
    <source>
        <dbReference type="EMBL" id="PKU72363.1"/>
    </source>
</evidence>
<gene>
    <name evidence="1" type="primary">FIS1</name>
    <name evidence="1" type="ORF">MA16_Dca006363</name>
</gene>
<sequence>MVEYIGKLLEIPLSKVLFGDQPLKNHSIPKIYGYHSVQAGSASTCVGGLWKDACTFDSHYSWVDYLLLLSRPGTMFARDDGTIGS</sequence>
<dbReference type="AlphaFoldDB" id="A0A2I0W9N1"/>
<proteinExistence type="predicted"/>
<keyword evidence="2" id="KW-1185">Reference proteome</keyword>
<protein>
    <submittedName>
        <fullName evidence="1">Putative aldehyde dehydrogenase</fullName>
    </submittedName>
</protein>
<accession>A0A2I0W9N1</accession>
<reference evidence="1 2" key="2">
    <citation type="journal article" date="2017" name="Nature">
        <title>The Apostasia genome and the evolution of orchids.</title>
        <authorList>
            <person name="Zhang G.Q."/>
            <person name="Liu K.W."/>
            <person name="Li Z."/>
            <person name="Lohaus R."/>
            <person name="Hsiao Y.Y."/>
            <person name="Niu S.C."/>
            <person name="Wang J.Y."/>
            <person name="Lin Y.C."/>
            <person name="Xu Q."/>
            <person name="Chen L.J."/>
            <person name="Yoshida K."/>
            <person name="Fujiwara S."/>
            <person name="Wang Z.W."/>
            <person name="Zhang Y.Q."/>
            <person name="Mitsuda N."/>
            <person name="Wang M."/>
            <person name="Liu G.H."/>
            <person name="Pecoraro L."/>
            <person name="Huang H.X."/>
            <person name="Xiao X.J."/>
            <person name="Lin M."/>
            <person name="Wu X.Y."/>
            <person name="Wu W.L."/>
            <person name="Chen Y.Y."/>
            <person name="Chang S.B."/>
            <person name="Sakamoto S."/>
            <person name="Ohme-Takagi M."/>
            <person name="Yagi M."/>
            <person name="Zeng S.J."/>
            <person name="Shen C.Y."/>
            <person name="Yeh C.M."/>
            <person name="Luo Y.B."/>
            <person name="Tsai W.C."/>
            <person name="Van de Peer Y."/>
            <person name="Liu Z.J."/>
        </authorList>
    </citation>
    <scope>NUCLEOTIDE SEQUENCE [LARGE SCALE GENOMIC DNA]</scope>
    <source>
        <tissue evidence="1">The whole plant</tissue>
    </source>
</reference>